<evidence type="ECO:0000313" key="1">
    <source>
        <dbReference type="EMBL" id="KAB2823392.1"/>
    </source>
</evidence>
<proteinExistence type="predicted"/>
<protein>
    <submittedName>
        <fullName evidence="1">Uncharacterized protein</fullName>
    </submittedName>
</protein>
<name>A0A6N6RPF4_9GAMM</name>
<accession>A0A6N6RPF4</accession>
<comment type="caution">
    <text evidence="1">The sequence shown here is derived from an EMBL/GenBank/DDBJ whole genome shotgun (WGS) entry which is preliminary data.</text>
</comment>
<sequence length="216" mass="24651">MNSKSLHNFAYPTADATQLTSVATSLAKTLFQPGVNYYKVGVDLLDLSNGKHEQFDMLNLTPNNTELMMLELTPERFIEAAWDINIGILSAEKECLRSDFIARATTLAQAEGINVLYLDFSRYESIEEVLASSENDAFFEAIRSISKPTLLWFDNCDMLAPLDCSFTYHLRSILTTRVDGLVQSMFIANYDSLQLLFRNRRAAFYRSSMHITDWKR</sequence>
<dbReference type="EMBL" id="WBVP01000024">
    <property type="protein sequence ID" value="KAB2823392.1"/>
    <property type="molecule type" value="Genomic_DNA"/>
</dbReference>
<gene>
    <name evidence="1" type="ORF">F8B77_15680</name>
</gene>
<reference evidence="1 2" key="1">
    <citation type="submission" date="2019-09" db="EMBL/GenBank/DDBJ databases">
        <title>Genome of Aliivibrio finisterrensis LMG 23869 (type strain).</title>
        <authorList>
            <person name="Bowman J.P."/>
        </authorList>
    </citation>
    <scope>NUCLEOTIDE SEQUENCE [LARGE SCALE GENOMIC DNA]</scope>
    <source>
        <strain evidence="1 2">LMG 23869</strain>
    </source>
</reference>
<evidence type="ECO:0000313" key="2">
    <source>
        <dbReference type="Proteomes" id="UP000434870"/>
    </source>
</evidence>
<dbReference type="AlphaFoldDB" id="A0A6N6RPF4"/>
<organism evidence="1 2">
    <name type="scientific">Aliivibrio finisterrensis</name>
    <dbReference type="NCBI Taxonomy" id="511998"/>
    <lineage>
        <taxon>Bacteria</taxon>
        <taxon>Pseudomonadati</taxon>
        <taxon>Pseudomonadota</taxon>
        <taxon>Gammaproteobacteria</taxon>
        <taxon>Vibrionales</taxon>
        <taxon>Vibrionaceae</taxon>
        <taxon>Aliivibrio</taxon>
    </lineage>
</organism>
<dbReference type="RefSeq" id="WP_151656456.1">
    <property type="nucleotide sequence ID" value="NZ_WBVP01000024.1"/>
</dbReference>
<dbReference type="Proteomes" id="UP000434870">
    <property type="component" value="Unassembled WGS sequence"/>
</dbReference>